<dbReference type="GeneID" id="56566212"/>
<dbReference type="RefSeq" id="WP_078423073.1">
    <property type="nucleotide sequence ID" value="NZ_CP017018.1"/>
</dbReference>
<proteinExistence type="predicted"/>
<name>A0A1S6U6L8_9BACT</name>
<dbReference type="AlphaFoldDB" id="A0A1S6U6L8"/>
<evidence type="ECO:0000313" key="2">
    <source>
        <dbReference type="Proteomes" id="UP000190868"/>
    </source>
</evidence>
<accession>A0A1S6U6L8</accession>
<evidence type="ECO:0000313" key="1">
    <source>
        <dbReference type="EMBL" id="AQW87404.1"/>
    </source>
</evidence>
<dbReference type="Proteomes" id="UP000190868">
    <property type="component" value="Chromosome"/>
</dbReference>
<gene>
    <name evidence="1" type="ORF">CPIN18021_0578</name>
</gene>
<keyword evidence="2" id="KW-1185">Reference proteome</keyword>
<organism evidence="1 2">
    <name type="scientific">Campylobacter pinnipediorum subsp. caledonicus</name>
    <dbReference type="NCBI Taxonomy" id="1874362"/>
    <lineage>
        <taxon>Bacteria</taxon>
        <taxon>Pseudomonadati</taxon>
        <taxon>Campylobacterota</taxon>
        <taxon>Epsilonproteobacteria</taxon>
        <taxon>Campylobacterales</taxon>
        <taxon>Campylobacteraceae</taxon>
        <taxon>Campylobacter</taxon>
    </lineage>
</organism>
<dbReference type="EMBL" id="CP017258">
    <property type="protein sequence ID" value="AQW87404.1"/>
    <property type="molecule type" value="Genomic_DNA"/>
</dbReference>
<sequence>MFFRFFILFFCLFLFGNDSYDFAKRHYEIYKTSLPFRCNDNLTLTALLNVGDILLYKYVVNDTMSKPVSKFKDKKLKEYIKELKNIAIKNSCNDKVILKLFDLGIKIEHLFYFEKAKLLFEFKMGSKECSII</sequence>
<dbReference type="KEGG" id="cpin:CPIN18020_0573"/>
<reference evidence="2" key="1">
    <citation type="submission" date="2016-09" db="EMBL/GenBank/DDBJ databases">
        <title>Comparative genomics of the Campylobacter concisus group.</title>
        <authorList>
            <person name="Miller W.G."/>
            <person name="Yee E."/>
            <person name="Chapman M.H."/>
            <person name="Huynh S."/>
            <person name="Bono J.L."/>
            <person name="On S.L.W."/>
            <person name="StLeger J."/>
            <person name="Foster G."/>
            <person name="Parker C.T."/>
        </authorList>
    </citation>
    <scope>NUCLEOTIDE SEQUENCE [LARGE SCALE GENOMIC DNA]</scope>
    <source>
        <strain evidence="2">RM18021</strain>
    </source>
</reference>
<protein>
    <submittedName>
        <fullName evidence="1">Uncharacterized protein</fullName>
    </submittedName>
</protein>